<dbReference type="Proteomes" id="UP001412239">
    <property type="component" value="Unassembled WGS sequence"/>
</dbReference>
<dbReference type="Gene3D" id="1.20.120.660">
    <property type="entry name" value="IL-4 antagonist (De novo design) like domain"/>
    <property type="match status" value="1"/>
</dbReference>
<evidence type="ECO:0000256" key="1">
    <source>
        <dbReference type="SAM" id="MobiDB-lite"/>
    </source>
</evidence>
<dbReference type="EMBL" id="LN891031">
    <property type="protein sequence ID" value="CUS11100.1"/>
    <property type="molecule type" value="Genomic_DNA"/>
</dbReference>
<dbReference type="InterPro" id="IPR011990">
    <property type="entry name" value="TPR-like_helical_dom_sf"/>
</dbReference>
<sequence length="67" mass="7364">DLQNAIDHGQEALTATPQNHPARATRHNNLGYLLSSRFERTGDLGDLQKAIEHAEQALAATPRDHPL</sequence>
<dbReference type="SUPFAM" id="SSF48452">
    <property type="entry name" value="TPR-like"/>
    <property type="match status" value="1"/>
</dbReference>
<name>A0A292PX93_9PEZI</name>
<proteinExistence type="predicted"/>
<organism evidence="2 3">
    <name type="scientific">Tuber aestivum</name>
    <name type="common">summer truffle</name>
    <dbReference type="NCBI Taxonomy" id="59557"/>
    <lineage>
        <taxon>Eukaryota</taxon>
        <taxon>Fungi</taxon>
        <taxon>Dikarya</taxon>
        <taxon>Ascomycota</taxon>
        <taxon>Pezizomycotina</taxon>
        <taxon>Pezizomycetes</taxon>
        <taxon>Pezizales</taxon>
        <taxon>Tuberaceae</taxon>
        <taxon>Tuber</taxon>
    </lineage>
</organism>
<dbReference type="AlphaFoldDB" id="A0A292PX93"/>
<keyword evidence="3" id="KW-1185">Reference proteome</keyword>
<protein>
    <recommendedName>
        <fullName evidence="4">MalT-like TPR region domain-containing protein</fullName>
    </recommendedName>
</protein>
<feature type="non-terminal residue" evidence="2">
    <location>
        <position position="67"/>
    </location>
</feature>
<evidence type="ECO:0008006" key="4">
    <source>
        <dbReference type="Google" id="ProtNLM"/>
    </source>
</evidence>
<reference evidence="2" key="1">
    <citation type="submission" date="2015-10" db="EMBL/GenBank/DDBJ databases">
        <authorList>
            <person name="Regsiter A."/>
            <person name="william w."/>
        </authorList>
    </citation>
    <scope>NUCLEOTIDE SEQUENCE</scope>
    <source>
        <strain evidence="2">Montdore</strain>
    </source>
</reference>
<feature type="region of interest" description="Disordered" evidence="1">
    <location>
        <begin position="1"/>
        <end position="25"/>
    </location>
</feature>
<feature type="non-terminal residue" evidence="2">
    <location>
        <position position="1"/>
    </location>
</feature>
<gene>
    <name evidence="2" type="ORF">GSTUAT00004823001</name>
</gene>
<evidence type="ECO:0000313" key="2">
    <source>
        <dbReference type="EMBL" id="CUS11100.1"/>
    </source>
</evidence>
<evidence type="ECO:0000313" key="3">
    <source>
        <dbReference type="Proteomes" id="UP001412239"/>
    </source>
</evidence>
<accession>A0A292PX93</accession>